<comment type="subcellular location">
    <subcellularLocation>
        <location evidence="1">Endoplasmic reticulum membrane</location>
        <topology evidence="1">Single-pass type I membrane protein</topology>
    </subcellularLocation>
</comment>
<protein>
    <recommendedName>
        <fullName evidence="2">non-specific serine/threonine protein kinase</fullName>
        <ecNumber evidence="2">2.7.11.1</ecNumber>
    </recommendedName>
</protein>
<evidence type="ECO:0000256" key="18">
    <source>
        <dbReference type="ARBA" id="ARBA00023163"/>
    </source>
</evidence>
<reference evidence="29 30" key="1">
    <citation type="submission" date="2024-01" db="EMBL/GenBank/DDBJ databases">
        <title>The complete chloroplast genome sequence of Lithospermum erythrorhizon: insights into the phylogenetic relationship among Boraginaceae species and the maternal lineages of purple gromwells.</title>
        <authorList>
            <person name="Okada T."/>
            <person name="Watanabe K."/>
        </authorList>
    </citation>
    <scope>NUCLEOTIDE SEQUENCE [LARGE SCALE GENOMIC DNA]</scope>
</reference>
<keyword evidence="5" id="KW-0808">Transferase</keyword>
<dbReference type="InterPro" id="IPR011009">
    <property type="entry name" value="Kinase-like_dom_sf"/>
</dbReference>
<dbReference type="GO" id="GO:0009751">
    <property type="term" value="P:response to salicylic acid"/>
    <property type="evidence" value="ECO:0007669"/>
    <property type="project" value="UniProtKB-ARBA"/>
</dbReference>
<evidence type="ECO:0000313" key="30">
    <source>
        <dbReference type="Proteomes" id="UP001454036"/>
    </source>
</evidence>
<dbReference type="PROSITE" id="PS00108">
    <property type="entry name" value="PROTEIN_KINASE_ST"/>
    <property type="match status" value="1"/>
</dbReference>
<feature type="domain" description="Protein kinase" evidence="27">
    <location>
        <begin position="425"/>
        <end position="712"/>
    </location>
</feature>
<feature type="domain" description="KEN" evidence="28">
    <location>
        <begin position="715"/>
        <end position="847"/>
    </location>
</feature>
<keyword evidence="12" id="KW-0067">ATP-binding</keyword>
<dbReference type="Gene3D" id="3.30.200.20">
    <property type="entry name" value="Phosphorylase Kinase, domain 1"/>
    <property type="match status" value="1"/>
</dbReference>
<evidence type="ECO:0000256" key="12">
    <source>
        <dbReference type="ARBA" id="ARBA00022840"/>
    </source>
</evidence>
<dbReference type="Gene3D" id="1.10.510.10">
    <property type="entry name" value="Transferase(Phosphotransferase) domain 1"/>
    <property type="match status" value="1"/>
</dbReference>
<dbReference type="InterPro" id="IPR038357">
    <property type="entry name" value="KEN_sf"/>
</dbReference>
<evidence type="ECO:0000256" key="11">
    <source>
        <dbReference type="ARBA" id="ARBA00022824"/>
    </source>
</evidence>
<dbReference type="SMART" id="SM00580">
    <property type="entry name" value="PUG"/>
    <property type="match status" value="1"/>
</dbReference>
<dbReference type="Gene3D" id="1.20.1440.180">
    <property type="entry name" value="KEN domain"/>
    <property type="match status" value="1"/>
</dbReference>
<evidence type="ECO:0000256" key="20">
    <source>
        <dbReference type="ARBA" id="ARBA00023187"/>
    </source>
</evidence>
<dbReference type="EC" id="2.7.11.1" evidence="2"/>
<evidence type="ECO:0000256" key="6">
    <source>
        <dbReference type="ARBA" id="ARBA00022692"/>
    </source>
</evidence>
<keyword evidence="16" id="KW-0472">Membrane</keyword>
<dbReference type="Proteomes" id="UP001454036">
    <property type="component" value="Unassembled WGS sequence"/>
</dbReference>
<evidence type="ECO:0000259" key="27">
    <source>
        <dbReference type="PROSITE" id="PS50011"/>
    </source>
</evidence>
<evidence type="ECO:0000256" key="21">
    <source>
        <dbReference type="ARBA" id="ARBA00023230"/>
    </source>
</evidence>
<keyword evidence="21" id="KW-0834">Unfolded protein response</keyword>
<comment type="caution">
    <text evidence="29">The sequence shown here is derived from an EMBL/GenBank/DDBJ whole genome shotgun (WGS) entry which is preliminary data.</text>
</comment>
<dbReference type="Gene3D" id="2.130.10.10">
    <property type="entry name" value="YVTN repeat-like/Quinoprotein amine dehydrogenase"/>
    <property type="match status" value="1"/>
</dbReference>
<dbReference type="SMART" id="SM00220">
    <property type="entry name" value="S_TKc"/>
    <property type="match status" value="1"/>
</dbReference>
<dbReference type="GO" id="GO:0005524">
    <property type="term" value="F:ATP binding"/>
    <property type="evidence" value="ECO:0007669"/>
    <property type="project" value="UniProtKB-KW"/>
</dbReference>
<gene>
    <name evidence="29" type="ORF">LIER_35213</name>
</gene>
<dbReference type="InterPro" id="IPR015943">
    <property type="entry name" value="WD40/YVTN_repeat-like_dom_sf"/>
</dbReference>
<evidence type="ECO:0000256" key="17">
    <source>
        <dbReference type="ARBA" id="ARBA00023157"/>
    </source>
</evidence>
<dbReference type="GO" id="GO:0051082">
    <property type="term" value="F:unfolded protein binding"/>
    <property type="evidence" value="ECO:0007669"/>
    <property type="project" value="TreeGrafter"/>
</dbReference>
<evidence type="ECO:0000256" key="8">
    <source>
        <dbReference type="ARBA" id="ARBA00022741"/>
    </source>
</evidence>
<keyword evidence="18" id="KW-0804">Transcription</keyword>
<dbReference type="GO" id="GO:0004521">
    <property type="term" value="F:RNA endonuclease activity"/>
    <property type="evidence" value="ECO:0007669"/>
    <property type="project" value="InterPro"/>
</dbReference>
<evidence type="ECO:0000256" key="1">
    <source>
        <dbReference type="ARBA" id="ARBA00004115"/>
    </source>
</evidence>
<comment type="catalytic activity">
    <reaction evidence="24">
        <text>L-seryl-[protein] + ATP = O-phospho-L-seryl-[protein] + ADP + H(+)</text>
        <dbReference type="Rhea" id="RHEA:17989"/>
        <dbReference type="Rhea" id="RHEA-COMP:9863"/>
        <dbReference type="Rhea" id="RHEA-COMP:11604"/>
        <dbReference type="ChEBI" id="CHEBI:15378"/>
        <dbReference type="ChEBI" id="CHEBI:29999"/>
        <dbReference type="ChEBI" id="CHEBI:30616"/>
        <dbReference type="ChEBI" id="CHEBI:83421"/>
        <dbReference type="ChEBI" id="CHEBI:456216"/>
        <dbReference type="EC" id="2.7.11.1"/>
    </reaction>
</comment>
<sequence length="850" mass="95627">MKIRKSDSVIVAAPDGTIYLVDRNSGNAAWSFATGVPIYSSYQALPSQDNELTSPAEGDNFYVDCGEDWELYIHGNGIKKKLPLTAEEFISRTPYVSAGGGVVLSSKKTTVFLVDAKNGKVIQTFRSDNLSHTENRDAEKNPILSKEFGPYVGYTGKESNAVDKPLYVMRTDYSLKHTSSRTGKLLWYLKFADIEASFQCDGIEKFFDENSADGADLKMPLDCHIRPIVYRIRDRGSLESLFMAGGLLKSLPGNSVLPLPAPHRPGIVEPLDKLLGLYKDGLVLALPTTEVANSRILSLPGIDVGHTDVNVDSHAFSMPQVWPSVFLSIFLMLMATLFSYINRKWYKKGEDAKSQAITPKKKKPRKASAKSNDNVNETQKYAQNDKMARATYGLSGLEETDRNLHLTFSSGSGGGSDGRKIGKLVILNKVIAKGSNGTVVLEGIYDGRPVAVKRLVQTHHDVALKEIQNLIASDQHPNIVRWYGVEYDVDFVYLALERCTCSLDELISSNSHPFQDQNAKVHDSVSECTLKIRYMDKDDKNLNLWKANGYPSPQLLKLMRDIVSGLAHLHELGIIHRDLKPQNVLVIKERSICAKLSDMGISKRLPGNMSALSKQTTGYGSSGWQAPEQLRGERQTRAVDLFSLGCLLFYCMTGGEHPFGGIWERDGNIFRNKQDLFLIESFPEATDLISHLLDPKPELRPKIQEILCHPFFWNPEMRLSFLRDASDRVELEDRATTSSELLKAVESIGTTSFGSRWDDKIDSCVVNDLGRYRRYKFDSVRDLLRVIRNKLNHYRELSNEIQEVLGQVPEGFDSYFSNRFPNLLVEVYKVMHRYCAEEDNFLRYFVYSQV</sequence>
<dbReference type="CDD" id="cd10422">
    <property type="entry name" value="RNase_Ire1"/>
    <property type="match status" value="1"/>
</dbReference>
<evidence type="ECO:0000313" key="29">
    <source>
        <dbReference type="EMBL" id="GAA0140298.1"/>
    </source>
</evidence>
<keyword evidence="13" id="KW-0391">Immunity</keyword>
<evidence type="ECO:0000256" key="13">
    <source>
        <dbReference type="ARBA" id="ARBA00022859"/>
    </source>
</evidence>
<evidence type="ECO:0000256" key="10">
    <source>
        <dbReference type="ARBA" id="ARBA00022801"/>
    </source>
</evidence>
<dbReference type="EMBL" id="BAABME010015271">
    <property type="protein sequence ID" value="GAA0140298.1"/>
    <property type="molecule type" value="Genomic_DNA"/>
</dbReference>
<dbReference type="Pfam" id="PF00069">
    <property type="entry name" value="Pkinase"/>
    <property type="match status" value="1"/>
</dbReference>
<evidence type="ECO:0000256" key="7">
    <source>
        <dbReference type="ARBA" id="ARBA00022729"/>
    </source>
</evidence>
<dbReference type="InterPro" id="IPR011047">
    <property type="entry name" value="Quinoprotein_ADH-like_sf"/>
</dbReference>
<keyword evidence="17" id="KW-1015">Disulfide bond</keyword>
<evidence type="ECO:0000259" key="28">
    <source>
        <dbReference type="PROSITE" id="PS51392"/>
    </source>
</evidence>
<keyword evidence="3" id="KW-0723">Serine/threonine-protein kinase</keyword>
<evidence type="ECO:0000256" key="24">
    <source>
        <dbReference type="ARBA" id="ARBA00048679"/>
    </source>
</evidence>
<accession>A0AAV3NRB7</accession>
<keyword evidence="9" id="KW-0418">Kinase</keyword>
<dbReference type="GO" id="GO:0006397">
    <property type="term" value="P:mRNA processing"/>
    <property type="evidence" value="ECO:0007669"/>
    <property type="project" value="UniProtKB-KW"/>
</dbReference>
<evidence type="ECO:0000256" key="26">
    <source>
        <dbReference type="SAM" id="MobiDB-lite"/>
    </source>
</evidence>
<evidence type="ECO:0000256" key="14">
    <source>
        <dbReference type="ARBA" id="ARBA00022989"/>
    </source>
</evidence>
<evidence type="ECO:0000256" key="19">
    <source>
        <dbReference type="ARBA" id="ARBA00023180"/>
    </source>
</evidence>
<dbReference type="PROSITE" id="PS51392">
    <property type="entry name" value="KEN"/>
    <property type="match status" value="1"/>
</dbReference>
<keyword evidence="11" id="KW-0256">Endoplasmic reticulum</keyword>
<dbReference type="FunFam" id="3.30.200.20:FF:000077">
    <property type="entry name" value="Putative Serine/threonine-protein kinase/endoribonuclease IRE1"/>
    <property type="match status" value="1"/>
</dbReference>
<evidence type="ECO:0000256" key="2">
    <source>
        <dbReference type="ARBA" id="ARBA00012513"/>
    </source>
</evidence>
<dbReference type="GO" id="GO:0042742">
    <property type="term" value="P:defense response to bacterium"/>
    <property type="evidence" value="ECO:0007669"/>
    <property type="project" value="UniProtKB-ARBA"/>
</dbReference>
<dbReference type="InterPro" id="IPR000719">
    <property type="entry name" value="Prot_kinase_dom"/>
</dbReference>
<dbReference type="SUPFAM" id="SSF50998">
    <property type="entry name" value="Quinoprotein alcohol dehydrogenase-like"/>
    <property type="match status" value="1"/>
</dbReference>
<comment type="subunit">
    <text evidence="25">Homodimer; disulfide-linked. Dimer formation is driven by hydrophobic interactions within the N-terminal luminal domains and stabilized by disulfide bridges.</text>
</comment>
<proteinExistence type="predicted"/>
<dbReference type="InterPro" id="IPR045133">
    <property type="entry name" value="IRE1/2-like"/>
</dbReference>
<keyword evidence="4" id="KW-0507">mRNA processing</keyword>
<dbReference type="PANTHER" id="PTHR13954">
    <property type="entry name" value="IRE1-RELATED"/>
    <property type="match status" value="1"/>
</dbReference>
<keyword evidence="6" id="KW-0812">Transmembrane</keyword>
<feature type="compositionally biased region" description="Polar residues" evidence="26">
    <location>
        <begin position="372"/>
        <end position="382"/>
    </location>
</feature>
<feature type="compositionally biased region" description="Basic residues" evidence="26">
    <location>
        <begin position="359"/>
        <end position="368"/>
    </location>
</feature>
<keyword evidence="22" id="KW-0511">Multifunctional enzyme</keyword>
<evidence type="ECO:0000256" key="23">
    <source>
        <dbReference type="ARBA" id="ARBA00047899"/>
    </source>
</evidence>
<evidence type="ECO:0000256" key="3">
    <source>
        <dbReference type="ARBA" id="ARBA00022527"/>
    </source>
</evidence>
<evidence type="ECO:0000256" key="25">
    <source>
        <dbReference type="ARBA" id="ARBA00065357"/>
    </source>
</evidence>
<dbReference type="InterPro" id="IPR018391">
    <property type="entry name" value="PQQ_b-propeller_rpt"/>
</dbReference>
<dbReference type="GO" id="GO:0004674">
    <property type="term" value="F:protein serine/threonine kinase activity"/>
    <property type="evidence" value="ECO:0007669"/>
    <property type="project" value="UniProtKB-KW"/>
</dbReference>
<feature type="region of interest" description="Disordered" evidence="26">
    <location>
        <begin position="352"/>
        <end position="382"/>
    </location>
</feature>
<dbReference type="FunFam" id="1.20.1440.180:FF:000002">
    <property type="entry name" value="Serine/threonine-protein kinase/endoribonuclease IRE1"/>
    <property type="match status" value="1"/>
</dbReference>
<keyword evidence="30" id="KW-1185">Reference proteome</keyword>
<organism evidence="29 30">
    <name type="scientific">Lithospermum erythrorhizon</name>
    <name type="common">Purple gromwell</name>
    <name type="synonym">Lithospermum officinale var. erythrorhizon</name>
    <dbReference type="NCBI Taxonomy" id="34254"/>
    <lineage>
        <taxon>Eukaryota</taxon>
        <taxon>Viridiplantae</taxon>
        <taxon>Streptophyta</taxon>
        <taxon>Embryophyta</taxon>
        <taxon>Tracheophyta</taxon>
        <taxon>Spermatophyta</taxon>
        <taxon>Magnoliopsida</taxon>
        <taxon>eudicotyledons</taxon>
        <taxon>Gunneridae</taxon>
        <taxon>Pentapetalae</taxon>
        <taxon>asterids</taxon>
        <taxon>lamiids</taxon>
        <taxon>Boraginales</taxon>
        <taxon>Boraginaceae</taxon>
        <taxon>Boraginoideae</taxon>
        <taxon>Lithospermeae</taxon>
        <taxon>Lithospermum</taxon>
    </lineage>
</organism>
<dbReference type="SMART" id="SM00564">
    <property type="entry name" value="PQQ"/>
    <property type="match status" value="3"/>
</dbReference>
<keyword evidence="8" id="KW-0547">Nucleotide-binding</keyword>
<keyword evidence="10" id="KW-0378">Hydrolase</keyword>
<dbReference type="GO" id="GO:0016787">
    <property type="term" value="F:hydrolase activity"/>
    <property type="evidence" value="ECO:0007669"/>
    <property type="project" value="UniProtKB-KW"/>
</dbReference>
<evidence type="ECO:0000256" key="22">
    <source>
        <dbReference type="ARBA" id="ARBA00023268"/>
    </source>
</evidence>
<dbReference type="PANTHER" id="PTHR13954:SF27">
    <property type="entry name" value="SERINE_THREONINE-PROTEIN KINASE_ENDORIBONUCLEASE IRE1B"/>
    <property type="match status" value="1"/>
</dbReference>
<dbReference type="GO" id="GO:0036498">
    <property type="term" value="P:IRE1-mediated unfolded protein response"/>
    <property type="evidence" value="ECO:0007669"/>
    <property type="project" value="TreeGrafter"/>
</dbReference>
<dbReference type="AlphaFoldDB" id="A0AAV3NRB7"/>
<dbReference type="GO" id="GO:0008380">
    <property type="term" value="P:RNA splicing"/>
    <property type="evidence" value="ECO:0007669"/>
    <property type="project" value="UniProtKB-KW"/>
</dbReference>
<comment type="catalytic activity">
    <reaction evidence="23">
        <text>L-threonyl-[protein] + ATP = O-phospho-L-threonyl-[protein] + ADP + H(+)</text>
        <dbReference type="Rhea" id="RHEA:46608"/>
        <dbReference type="Rhea" id="RHEA-COMP:11060"/>
        <dbReference type="Rhea" id="RHEA-COMP:11605"/>
        <dbReference type="ChEBI" id="CHEBI:15378"/>
        <dbReference type="ChEBI" id="CHEBI:30013"/>
        <dbReference type="ChEBI" id="CHEBI:30616"/>
        <dbReference type="ChEBI" id="CHEBI:61977"/>
        <dbReference type="ChEBI" id="CHEBI:456216"/>
        <dbReference type="EC" id="2.7.11.1"/>
    </reaction>
</comment>
<keyword evidence="7" id="KW-0732">Signal</keyword>
<evidence type="ECO:0000256" key="4">
    <source>
        <dbReference type="ARBA" id="ARBA00022664"/>
    </source>
</evidence>
<keyword evidence="15" id="KW-0805">Transcription regulation</keyword>
<keyword evidence="14" id="KW-1133">Transmembrane helix</keyword>
<evidence type="ECO:0000256" key="9">
    <source>
        <dbReference type="ARBA" id="ARBA00022777"/>
    </source>
</evidence>
<dbReference type="InterPro" id="IPR010513">
    <property type="entry name" value="KEN_dom"/>
</dbReference>
<evidence type="ECO:0000256" key="5">
    <source>
        <dbReference type="ARBA" id="ARBA00022679"/>
    </source>
</evidence>
<keyword evidence="19" id="KW-0325">Glycoprotein</keyword>
<name>A0AAV3NRB7_LITER</name>
<evidence type="ECO:0000256" key="15">
    <source>
        <dbReference type="ARBA" id="ARBA00023015"/>
    </source>
</evidence>
<dbReference type="GO" id="GO:0002376">
    <property type="term" value="P:immune system process"/>
    <property type="evidence" value="ECO:0007669"/>
    <property type="project" value="UniProtKB-KW"/>
</dbReference>
<dbReference type="InterPro" id="IPR008271">
    <property type="entry name" value="Ser/Thr_kinase_AS"/>
</dbReference>
<dbReference type="GO" id="GO:1990604">
    <property type="term" value="C:IRE1-TRAF2-ASK1 complex"/>
    <property type="evidence" value="ECO:0007669"/>
    <property type="project" value="TreeGrafter"/>
</dbReference>
<dbReference type="FunFam" id="1.10.510.10:FF:000463">
    <property type="entry name" value="Serine/threonine-protein kinase/endoribonuclease IRE1a"/>
    <property type="match status" value="1"/>
</dbReference>
<dbReference type="Pfam" id="PF06479">
    <property type="entry name" value="Ribonuc_2-5A"/>
    <property type="match status" value="1"/>
</dbReference>
<keyword evidence="20" id="KW-0508">mRNA splicing</keyword>
<evidence type="ECO:0000256" key="16">
    <source>
        <dbReference type="ARBA" id="ARBA00023136"/>
    </source>
</evidence>
<dbReference type="SUPFAM" id="SSF56112">
    <property type="entry name" value="Protein kinase-like (PK-like)"/>
    <property type="match status" value="1"/>
</dbReference>
<dbReference type="PROSITE" id="PS50011">
    <property type="entry name" value="PROTEIN_KINASE_DOM"/>
    <property type="match status" value="1"/>
</dbReference>